<evidence type="ECO:0000313" key="2">
    <source>
        <dbReference type="Proteomes" id="UP001165082"/>
    </source>
</evidence>
<dbReference type="EMBL" id="BRXZ01004712">
    <property type="protein sequence ID" value="GMH54176.1"/>
    <property type="molecule type" value="Genomic_DNA"/>
</dbReference>
<evidence type="ECO:0000313" key="1">
    <source>
        <dbReference type="EMBL" id="GMH54176.1"/>
    </source>
</evidence>
<organism evidence="1 2">
    <name type="scientific">Triparma retinervis</name>
    <dbReference type="NCBI Taxonomy" id="2557542"/>
    <lineage>
        <taxon>Eukaryota</taxon>
        <taxon>Sar</taxon>
        <taxon>Stramenopiles</taxon>
        <taxon>Ochrophyta</taxon>
        <taxon>Bolidophyceae</taxon>
        <taxon>Parmales</taxon>
        <taxon>Triparmaceae</taxon>
        <taxon>Triparma</taxon>
    </lineage>
</organism>
<dbReference type="Proteomes" id="UP001165082">
    <property type="component" value="Unassembled WGS sequence"/>
</dbReference>
<accession>A0A9W6ZLF1</accession>
<dbReference type="AlphaFoldDB" id="A0A9W6ZLF1"/>
<gene>
    <name evidence="1" type="ORF">TrRE_jg9632</name>
</gene>
<protein>
    <submittedName>
        <fullName evidence="1">Uncharacterized protein</fullName>
    </submittedName>
</protein>
<comment type="caution">
    <text evidence="1">The sequence shown here is derived from an EMBL/GenBank/DDBJ whole genome shotgun (WGS) entry which is preliminary data.</text>
</comment>
<keyword evidence="2" id="KW-1185">Reference proteome</keyword>
<reference evidence="1" key="1">
    <citation type="submission" date="2022-07" db="EMBL/GenBank/DDBJ databases">
        <title>Genome analysis of Parmales, a sister group of diatoms, reveals the evolutionary specialization of diatoms from phago-mixotrophs to photoautotrophs.</title>
        <authorList>
            <person name="Ban H."/>
            <person name="Sato S."/>
            <person name="Yoshikawa S."/>
            <person name="Kazumasa Y."/>
            <person name="Nakamura Y."/>
            <person name="Ichinomiya M."/>
            <person name="Saitoh K."/>
            <person name="Sato N."/>
            <person name="Blanc-Mathieu R."/>
            <person name="Endo H."/>
            <person name="Kuwata A."/>
            <person name="Ogata H."/>
        </authorList>
    </citation>
    <scope>NUCLEOTIDE SEQUENCE</scope>
</reference>
<name>A0A9W6ZLF1_9STRA</name>
<feature type="non-terminal residue" evidence="1">
    <location>
        <position position="1"/>
    </location>
</feature>
<proteinExistence type="predicted"/>
<sequence>MFLCRIAEAFESSLRSAA</sequence>